<evidence type="ECO:0000313" key="2">
    <source>
        <dbReference type="EMBL" id="KAG5455481.1"/>
    </source>
</evidence>
<feature type="region of interest" description="Disordered" evidence="1">
    <location>
        <begin position="233"/>
        <end position="269"/>
    </location>
</feature>
<keyword evidence="3" id="KW-1185">Reference proteome</keyword>
<gene>
    <name evidence="2" type="ORF">BJ554DRAFT_5093</name>
</gene>
<organism evidence="2 3">
    <name type="scientific">Olpidium bornovanus</name>
    <dbReference type="NCBI Taxonomy" id="278681"/>
    <lineage>
        <taxon>Eukaryota</taxon>
        <taxon>Fungi</taxon>
        <taxon>Fungi incertae sedis</taxon>
        <taxon>Olpidiomycota</taxon>
        <taxon>Olpidiomycotina</taxon>
        <taxon>Olpidiomycetes</taxon>
        <taxon>Olpidiales</taxon>
        <taxon>Olpidiaceae</taxon>
        <taxon>Olpidium</taxon>
    </lineage>
</organism>
<accession>A0A8H8DEQ4</accession>
<evidence type="ECO:0000313" key="3">
    <source>
        <dbReference type="Proteomes" id="UP000673691"/>
    </source>
</evidence>
<comment type="caution">
    <text evidence="2">The sequence shown here is derived from an EMBL/GenBank/DDBJ whole genome shotgun (WGS) entry which is preliminary data.</text>
</comment>
<name>A0A8H8DEQ4_9FUNG</name>
<dbReference type="AlphaFoldDB" id="A0A8H8DEQ4"/>
<evidence type="ECO:0000256" key="1">
    <source>
        <dbReference type="SAM" id="MobiDB-lite"/>
    </source>
</evidence>
<proteinExistence type="predicted"/>
<sequence>MKFRAVGGVGVCPSSSQAATHIDRWRLHLQYRKLAGANPAEGTESSPQQDNQGLYTMDELAANVSENCEGKRTRQSAVEDLSYLIGEYAVTSSIDAEHGQRFAYEVETIFERGFKSGLLFNFDLASLPQADKDAQQRAADPASEKKEPQVGELHTGFSLVAADWVDDLPVRGRTEGWQDEQKYKLKKVSEMIEVDFELRYDHDLMCSLDLESTRSRLKGRARKLYGEPAVEVAAKQAPKRMGTSPFSTARAAEAGPKTEAAETTSESTR</sequence>
<feature type="region of interest" description="Disordered" evidence="1">
    <location>
        <begin position="131"/>
        <end position="150"/>
    </location>
</feature>
<protein>
    <submittedName>
        <fullName evidence="2">Uncharacterized protein</fullName>
    </submittedName>
</protein>
<reference evidence="2 3" key="1">
    <citation type="journal article" name="Sci. Rep.">
        <title>Genome-scale phylogenetic analyses confirm Olpidium as the closest living zoosporic fungus to the non-flagellated, terrestrial fungi.</title>
        <authorList>
            <person name="Chang Y."/>
            <person name="Rochon D."/>
            <person name="Sekimoto S."/>
            <person name="Wang Y."/>
            <person name="Chovatia M."/>
            <person name="Sandor L."/>
            <person name="Salamov A."/>
            <person name="Grigoriev I.V."/>
            <person name="Stajich J.E."/>
            <person name="Spatafora J.W."/>
        </authorList>
    </citation>
    <scope>NUCLEOTIDE SEQUENCE [LARGE SCALE GENOMIC DNA]</scope>
    <source>
        <strain evidence="2">S191</strain>
    </source>
</reference>
<dbReference type="EMBL" id="JAEFCI010013308">
    <property type="protein sequence ID" value="KAG5455481.1"/>
    <property type="molecule type" value="Genomic_DNA"/>
</dbReference>
<dbReference type="Proteomes" id="UP000673691">
    <property type="component" value="Unassembled WGS sequence"/>
</dbReference>
<dbReference type="OrthoDB" id="76966at2759"/>